<sequence length="224" mass="22703">MARCRALRLLLWLLLLGAGARAGAAPPCSSGPPSAEWVQGLARRASVVLEGQVLPRSGGEEATPPPPPAASSAPSAAAAAAAAASFSGSSSSSSPSPAARPPSPLPSSPPWGAGVRVHQVWPSKSGGLRKDSRLRVLLAAEPGSACRARLKEGSRYIFFLEPDGMSNASASPSLLPPLFHAASPPLETDGQLQQEVGRALCPGGECGKCISILASHCEMLGFTG</sequence>
<protein>
    <submittedName>
        <fullName evidence="1">Uncharacterized protein</fullName>
    </submittedName>
</protein>
<comment type="caution">
    <text evidence="1">The sequence shown here is derived from an EMBL/GenBank/DDBJ whole genome shotgun (WGS) entry which is preliminary data.</text>
</comment>
<reference evidence="1" key="1">
    <citation type="submission" date="2021-08" db="EMBL/GenBank/DDBJ databases">
        <title>The first chromosome-level gecko genome reveals the dynamic sex chromosomes of Neotropical dwarf geckos (Sphaerodactylidae: Sphaerodactylus).</title>
        <authorList>
            <person name="Pinto B.J."/>
            <person name="Keating S.E."/>
            <person name="Gamble T."/>
        </authorList>
    </citation>
    <scope>NUCLEOTIDE SEQUENCE</scope>
    <source>
        <strain evidence="1">TG3544</strain>
    </source>
</reference>
<name>A0ACB8E597_9SAUR</name>
<gene>
    <name evidence="1" type="ORF">K3G42_007314</name>
</gene>
<keyword evidence="2" id="KW-1185">Reference proteome</keyword>
<dbReference type="EMBL" id="CM037630">
    <property type="protein sequence ID" value="KAH7987548.1"/>
    <property type="molecule type" value="Genomic_DNA"/>
</dbReference>
<evidence type="ECO:0000313" key="2">
    <source>
        <dbReference type="Proteomes" id="UP000827872"/>
    </source>
</evidence>
<evidence type="ECO:0000313" key="1">
    <source>
        <dbReference type="EMBL" id="KAH7987548.1"/>
    </source>
</evidence>
<accession>A0ACB8E597</accession>
<organism evidence="1 2">
    <name type="scientific">Sphaerodactylus townsendi</name>
    <dbReference type="NCBI Taxonomy" id="933632"/>
    <lineage>
        <taxon>Eukaryota</taxon>
        <taxon>Metazoa</taxon>
        <taxon>Chordata</taxon>
        <taxon>Craniata</taxon>
        <taxon>Vertebrata</taxon>
        <taxon>Euteleostomi</taxon>
        <taxon>Lepidosauria</taxon>
        <taxon>Squamata</taxon>
        <taxon>Bifurcata</taxon>
        <taxon>Gekkota</taxon>
        <taxon>Sphaerodactylidae</taxon>
        <taxon>Sphaerodactylus</taxon>
    </lineage>
</organism>
<dbReference type="Proteomes" id="UP000827872">
    <property type="component" value="Linkage Group LG17"/>
</dbReference>
<proteinExistence type="predicted"/>